<reference evidence="2 3" key="1">
    <citation type="submission" date="2014-03" db="EMBL/GenBank/DDBJ databases">
        <authorList>
            <person name="Sibley D."/>
            <person name="Venepally P."/>
            <person name="Karamycheva S."/>
            <person name="Hadjithomas M."/>
            <person name="Khan A."/>
            <person name="Brunk B."/>
            <person name="Roos D."/>
            <person name="Caler E."/>
            <person name="Lorenzi H."/>
        </authorList>
    </citation>
    <scope>NUCLEOTIDE SEQUENCE [LARGE SCALE GENOMIC DNA]</scope>
    <source>
        <strain evidence="3">p89</strain>
    </source>
</reference>
<gene>
    <name evidence="2" type="ORF">TGP89_270060</name>
</gene>
<evidence type="ECO:0000313" key="3">
    <source>
        <dbReference type="Proteomes" id="UP000028828"/>
    </source>
</evidence>
<dbReference type="OrthoDB" id="332337at2759"/>
<feature type="region of interest" description="Disordered" evidence="1">
    <location>
        <begin position="1"/>
        <end position="33"/>
    </location>
</feature>
<feature type="compositionally biased region" description="Basic and acidic residues" evidence="1">
    <location>
        <begin position="216"/>
        <end position="247"/>
    </location>
</feature>
<sequence length="654" mass="68392">MPSGPPAPECPVLLPSKLTGPRDGAGMPRQGLSASVKSEVAIEVSANEQSVRVQCLRPACNERLSAQILQAIEHISERSLSGTLAPTPSLHRHGLEETPGRVDELINAAARSFSATRALDTTRSGAAPLRAAPSNFASLQRRSAASTRPTSEERPPVSSESSRENAEEATMNRANPRQAPGPRDQTNNTATRTPNDGELLDAAPRTDGASRTACDNVRDSGNRSTGQRDNRKKAGDDARPGEPRAVTRADAAAAVALNSREQSDARPPSPRTRDSRSRRPTSTSLTSADRNGRTGESGPSKRLRGPDGRFVRSASGGGQAAARSRVRDAAGSKQSQSSKQTQSRAARVSGHTATSQEKGSERNNVAPVVPDLGRRPAKPPSSGGRPERRGSPSSNFERSNNAVVGTATGNATAADGSTGASFRVGQRSGAADSTQATGDTRVTSHRTGDNVAVSDDVPVPPAREETRDPGEAVRVIEALCQAVTALQELRSHPSETAGPSQPAGSGGGFWGCLCVGWGTPPPSMSPGVMTQAPHPSRFQWNIGRPQSGSGPSTVAPTVEPSVTVTSSLAPSSCSNGGVEAPPFDTTILPAVGDCERVCSTSSSVGDFSPSRRVSVEPPSCADPNRPQEDTIRELDQWLRLLRAPLLPAAEKWRC</sequence>
<feature type="compositionally biased region" description="Polar residues" evidence="1">
    <location>
        <begin position="431"/>
        <end position="441"/>
    </location>
</feature>
<protein>
    <submittedName>
        <fullName evidence="2">Uncharacterized protein</fullName>
    </submittedName>
</protein>
<organism evidence="2 3">
    <name type="scientific">Toxoplasma gondii p89</name>
    <dbReference type="NCBI Taxonomy" id="943119"/>
    <lineage>
        <taxon>Eukaryota</taxon>
        <taxon>Sar</taxon>
        <taxon>Alveolata</taxon>
        <taxon>Apicomplexa</taxon>
        <taxon>Conoidasida</taxon>
        <taxon>Coccidia</taxon>
        <taxon>Eucoccidiorida</taxon>
        <taxon>Eimeriorina</taxon>
        <taxon>Sarcocystidae</taxon>
        <taxon>Toxoplasma</taxon>
    </lineage>
</organism>
<proteinExistence type="predicted"/>
<dbReference type="Proteomes" id="UP000028828">
    <property type="component" value="Unassembled WGS sequence"/>
</dbReference>
<dbReference type="VEuPathDB" id="ToxoDB:TGP89_270060"/>
<dbReference type="EMBL" id="AEYI02000038">
    <property type="protein sequence ID" value="KFG52263.1"/>
    <property type="molecule type" value="Genomic_DNA"/>
</dbReference>
<dbReference type="AlphaFoldDB" id="A0A086L6J5"/>
<feature type="compositionally biased region" description="Polar residues" evidence="1">
    <location>
        <begin position="544"/>
        <end position="560"/>
    </location>
</feature>
<feature type="region of interest" description="Disordered" evidence="1">
    <location>
        <begin position="116"/>
        <end position="470"/>
    </location>
</feature>
<feature type="compositionally biased region" description="Low complexity" evidence="1">
    <location>
        <begin position="608"/>
        <end position="619"/>
    </location>
</feature>
<feature type="compositionally biased region" description="Low complexity" evidence="1">
    <location>
        <begin position="401"/>
        <end position="421"/>
    </location>
</feature>
<evidence type="ECO:0000313" key="2">
    <source>
        <dbReference type="EMBL" id="KFG52263.1"/>
    </source>
</evidence>
<feature type="region of interest" description="Disordered" evidence="1">
    <location>
        <begin position="602"/>
        <end position="627"/>
    </location>
</feature>
<name>A0A086L6J5_TOXGO</name>
<feature type="compositionally biased region" description="Polar residues" evidence="1">
    <location>
        <begin position="135"/>
        <end position="147"/>
    </location>
</feature>
<accession>A0A086L6J5</accession>
<comment type="caution">
    <text evidence="2">The sequence shown here is derived from an EMBL/GenBank/DDBJ whole genome shotgun (WGS) entry which is preliminary data.</text>
</comment>
<evidence type="ECO:0000256" key="1">
    <source>
        <dbReference type="SAM" id="MobiDB-lite"/>
    </source>
</evidence>
<feature type="region of interest" description="Disordered" evidence="1">
    <location>
        <begin position="524"/>
        <end position="560"/>
    </location>
</feature>
<feature type="compositionally biased region" description="Basic and acidic residues" evidence="1">
    <location>
        <begin position="150"/>
        <end position="166"/>
    </location>
</feature>
<feature type="compositionally biased region" description="Polar residues" evidence="1">
    <location>
        <begin position="391"/>
        <end position="400"/>
    </location>
</feature>
<feature type="compositionally biased region" description="Polar residues" evidence="1">
    <location>
        <begin position="184"/>
        <end position="194"/>
    </location>
</feature>
<feature type="compositionally biased region" description="Low complexity" evidence="1">
    <location>
        <begin position="332"/>
        <end position="343"/>
    </location>
</feature>